<dbReference type="OrthoDB" id="10623053at2759"/>
<dbReference type="EMBL" id="UZAF01020985">
    <property type="protein sequence ID" value="VDO74507.1"/>
    <property type="molecule type" value="Genomic_DNA"/>
</dbReference>
<proteinExistence type="predicted"/>
<reference evidence="4" key="1">
    <citation type="submission" date="2017-02" db="UniProtKB">
        <authorList>
            <consortium name="WormBaseParasite"/>
        </authorList>
    </citation>
    <scope>IDENTIFICATION</scope>
</reference>
<accession>A0A0N4X3S5</accession>
<organism evidence="4">
    <name type="scientific">Haemonchus placei</name>
    <name type="common">Barber's pole worm</name>
    <dbReference type="NCBI Taxonomy" id="6290"/>
    <lineage>
        <taxon>Eukaryota</taxon>
        <taxon>Metazoa</taxon>
        <taxon>Ecdysozoa</taxon>
        <taxon>Nematoda</taxon>
        <taxon>Chromadorea</taxon>
        <taxon>Rhabditida</taxon>
        <taxon>Rhabditina</taxon>
        <taxon>Rhabditomorpha</taxon>
        <taxon>Strongyloidea</taxon>
        <taxon>Trichostrongylidae</taxon>
        <taxon>Haemonchus</taxon>
    </lineage>
</organism>
<feature type="region of interest" description="Disordered" evidence="1">
    <location>
        <begin position="74"/>
        <end position="107"/>
    </location>
</feature>
<name>A0A0N4X3S5_HAEPC</name>
<keyword evidence="3" id="KW-1185">Reference proteome</keyword>
<protein>
    <submittedName>
        <fullName evidence="4">Reverse transcriptase</fullName>
    </submittedName>
</protein>
<dbReference type="WBParaSite" id="HPLM_0001901701-mRNA-1">
    <property type="protein sequence ID" value="HPLM_0001901701-mRNA-1"/>
    <property type="gene ID" value="HPLM_0001901701"/>
</dbReference>
<feature type="compositionally biased region" description="Basic and acidic residues" evidence="1">
    <location>
        <begin position="94"/>
        <end position="107"/>
    </location>
</feature>
<dbReference type="AlphaFoldDB" id="A0A0N4X3S5"/>
<reference evidence="2 3" key="2">
    <citation type="submission" date="2018-11" db="EMBL/GenBank/DDBJ databases">
        <authorList>
            <consortium name="Pathogen Informatics"/>
        </authorList>
    </citation>
    <scope>NUCLEOTIDE SEQUENCE [LARGE SCALE GENOMIC DNA]</scope>
    <source>
        <strain evidence="2 3">MHpl1</strain>
    </source>
</reference>
<sequence length="145" mass="16105">MSDDMNQELELILTEAVAADERWAEMQQELTQLEISSQFDAKQPATDKDRSDGFAIELAQCAWGNATVTNHRHGNRGVRDVSVKRRKIGTSDGDSGRNGEGRVGRKRAVDARDSGMFGDGTLSEMYTRILIIGETVFLLKRILGF</sequence>
<evidence type="ECO:0000313" key="3">
    <source>
        <dbReference type="Proteomes" id="UP000268014"/>
    </source>
</evidence>
<evidence type="ECO:0000256" key="1">
    <source>
        <dbReference type="SAM" id="MobiDB-lite"/>
    </source>
</evidence>
<evidence type="ECO:0000313" key="4">
    <source>
        <dbReference type="WBParaSite" id="HPLM_0001901701-mRNA-1"/>
    </source>
</evidence>
<gene>
    <name evidence="2" type="ORF">HPLM_LOCUS19009</name>
</gene>
<evidence type="ECO:0000313" key="2">
    <source>
        <dbReference type="EMBL" id="VDO74507.1"/>
    </source>
</evidence>
<dbReference type="Proteomes" id="UP000268014">
    <property type="component" value="Unassembled WGS sequence"/>
</dbReference>